<dbReference type="Pfam" id="PF17561">
    <property type="entry name" value="TssO"/>
    <property type="match status" value="1"/>
</dbReference>
<reference evidence="2 3" key="1">
    <citation type="submission" date="2016-05" db="EMBL/GenBank/DDBJ databases">
        <title>Draft Genome Sequence of Algibacter sp. Strain SK-16 Isolated from the Surface Water of Aburatsubo Inlet.</title>
        <authorList>
            <person name="Wong S.-K."/>
            <person name="Yoshizawa S."/>
            <person name="Nakajima Y."/>
            <person name="Ogura Y."/>
            <person name="Tetsuya H."/>
            <person name="Hamasaki K."/>
        </authorList>
    </citation>
    <scope>NUCLEOTIDE SEQUENCE [LARGE SCALE GENOMIC DNA]</scope>
    <source>
        <strain evidence="2 3">SK-16</strain>
    </source>
</reference>
<evidence type="ECO:0000313" key="2">
    <source>
        <dbReference type="EMBL" id="OEK09814.1"/>
    </source>
</evidence>
<sequence length="151" mass="17852">MVLQNFKESFWRSVKFFLLFALVASILYIILTKLMLKIPIADNQKLLASIAEFEEVIEIEKQTSETVKKLSEEIKLMEFDIYQVQKQDDIKREVFKIEGIYKDHKMSSKYNFSLQASKILRIYYDTREKNGTLIHNMELLSKNLTECQANI</sequence>
<keyword evidence="1" id="KW-1133">Transmembrane helix</keyword>
<evidence type="ECO:0000313" key="3">
    <source>
        <dbReference type="Proteomes" id="UP000095713"/>
    </source>
</evidence>
<keyword evidence="3" id="KW-1185">Reference proteome</keyword>
<evidence type="ECO:0000256" key="1">
    <source>
        <dbReference type="SAM" id="Phobius"/>
    </source>
</evidence>
<dbReference type="STRING" id="1849968.A8C32_09900"/>
<feature type="transmembrane region" description="Helical" evidence="1">
    <location>
        <begin position="16"/>
        <end position="36"/>
    </location>
</feature>
<organism evidence="2 3">
    <name type="scientific">Flavivirga aquatica</name>
    <dbReference type="NCBI Taxonomy" id="1849968"/>
    <lineage>
        <taxon>Bacteria</taxon>
        <taxon>Pseudomonadati</taxon>
        <taxon>Bacteroidota</taxon>
        <taxon>Flavobacteriia</taxon>
        <taxon>Flavobacteriales</taxon>
        <taxon>Flavobacteriaceae</taxon>
        <taxon>Flavivirga</taxon>
    </lineage>
</organism>
<gene>
    <name evidence="2" type="ORF">A8C32_09900</name>
</gene>
<dbReference type="InterPro" id="IPR039449">
    <property type="entry name" value="TssO"/>
</dbReference>
<protein>
    <submittedName>
        <fullName evidence="2">Uncharacterized protein</fullName>
    </submittedName>
</protein>
<dbReference type="EMBL" id="MDJD01000006">
    <property type="protein sequence ID" value="OEK09814.1"/>
    <property type="molecule type" value="Genomic_DNA"/>
</dbReference>
<keyword evidence="1" id="KW-0472">Membrane</keyword>
<keyword evidence="1" id="KW-0812">Transmembrane</keyword>
<dbReference type="AlphaFoldDB" id="A0A1E5TEN0"/>
<comment type="caution">
    <text evidence="2">The sequence shown here is derived from an EMBL/GenBank/DDBJ whole genome shotgun (WGS) entry which is preliminary data.</text>
</comment>
<dbReference type="Proteomes" id="UP000095713">
    <property type="component" value="Unassembled WGS sequence"/>
</dbReference>
<name>A0A1E5TEN0_9FLAO</name>
<accession>A0A1E5TEN0</accession>
<dbReference type="RefSeq" id="WP_069828474.1">
    <property type="nucleotide sequence ID" value="NZ_MDJD01000006.1"/>
</dbReference>
<proteinExistence type="predicted"/>
<dbReference type="OrthoDB" id="1036586at2"/>